<sequence>MTSPSTTLLRARRAVRAVVLAGVLALTALVVPQSSVQSSEVSLVKIRHAQGVATGGADVVWILAVGSDARPGQAMTRARGDALQMIGINTRTGAATAIGVPRDSWVSIPGHGREKINSALYFAGPRGIAGAMSNLIGIEPDYVMVTRFPFFEDMVDDIGGITVTNPRRFSDPNLKKEGFAKGRIRLDGYNSMAFSRIRYGLAGGDFDRSANQQRTLRGIHARIRAQADVPGFIERGVMTVLEHTDTNASPAELFELAQAVAQVDPSKITTCVVRGRIGFVGAASVVFPDVAQARRLGRQARGDAQLRGC</sequence>
<dbReference type="AlphaFoldDB" id="A0A6J7IUG7"/>
<dbReference type="InterPro" id="IPR004474">
    <property type="entry name" value="LytR_CpsA_psr"/>
</dbReference>
<evidence type="ECO:0000313" key="2">
    <source>
        <dbReference type="EMBL" id="CAB4934753.1"/>
    </source>
</evidence>
<proteinExistence type="predicted"/>
<dbReference type="InterPro" id="IPR050922">
    <property type="entry name" value="LytR/CpsA/Psr_CW_biosynth"/>
</dbReference>
<accession>A0A6J7IUG7</accession>
<reference evidence="2" key="1">
    <citation type="submission" date="2020-05" db="EMBL/GenBank/DDBJ databases">
        <authorList>
            <person name="Chiriac C."/>
            <person name="Salcher M."/>
            <person name="Ghai R."/>
            <person name="Kavagutti S V."/>
        </authorList>
    </citation>
    <scope>NUCLEOTIDE SEQUENCE</scope>
</reference>
<dbReference type="NCBIfam" id="TIGR00350">
    <property type="entry name" value="lytR_cpsA_psr"/>
    <property type="match status" value="1"/>
</dbReference>
<dbReference type="Gene3D" id="3.40.630.190">
    <property type="entry name" value="LCP protein"/>
    <property type="match status" value="1"/>
</dbReference>
<name>A0A6J7IUG7_9ZZZZ</name>
<dbReference type="EMBL" id="CAFBMW010000009">
    <property type="protein sequence ID" value="CAB4934753.1"/>
    <property type="molecule type" value="Genomic_DNA"/>
</dbReference>
<organism evidence="2">
    <name type="scientific">freshwater metagenome</name>
    <dbReference type="NCBI Taxonomy" id="449393"/>
    <lineage>
        <taxon>unclassified sequences</taxon>
        <taxon>metagenomes</taxon>
        <taxon>ecological metagenomes</taxon>
    </lineage>
</organism>
<dbReference type="PANTHER" id="PTHR33392:SF6">
    <property type="entry name" value="POLYISOPRENYL-TEICHOIC ACID--PEPTIDOGLYCAN TEICHOIC ACID TRANSFERASE TAGU"/>
    <property type="match status" value="1"/>
</dbReference>
<evidence type="ECO:0000259" key="1">
    <source>
        <dbReference type="Pfam" id="PF03816"/>
    </source>
</evidence>
<gene>
    <name evidence="2" type="ORF">UFOPK3662_01461</name>
</gene>
<protein>
    <submittedName>
        <fullName evidence="2">Unannotated protein</fullName>
    </submittedName>
</protein>
<dbReference type="Pfam" id="PF03816">
    <property type="entry name" value="LytR_cpsA_psr"/>
    <property type="match status" value="1"/>
</dbReference>
<feature type="domain" description="Cell envelope-related transcriptional attenuator" evidence="1">
    <location>
        <begin position="80"/>
        <end position="223"/>
    </location>
</feature>
<dbReference type="PANTHER" id="PTHR33392">
    <property type="entry name" value="POLYISOPRENYL-TEICHOIC ACID--PEPTIDOGLYCAN TEICHOIC ACID TRANSFERASE TAGU"/>
    <property type="match status" value="1"/>
</dbReference>